<reference evidence="10 11" key="1">
    <citation type="submission" date="2024-04" db="EMBL/GenBank/DDBJ databases">
        <title>Isolation of an actinomycete strain from pig manure.</title>
        <authorList>
            <person name="Gong T."/>
            <person name="Yu Z."/>
            <person name="An M."/>
            <person name="Wei C."/>
            <person name="Yang W."/>
            <person name="Liu L."/>
        </authorList>
    </citation>
    <scope>NUCLEOTIDE SEQUENCE [LARGE SCALE GENOMIC DNA]</scope>
    <source>
        <strain evidence="10 11">ZF39</strain>
    </source>
</reference>
<evidence type="ECO:0000256" key="7">
    <source>
        <dbReference type="RuleBase" id="RU000320"/>
    </source>
</evidence>
<feature type="transmembrane region" description="Helical" evidence="8">
    <location>
        <begin position="6"/>
        <end position="24"/>
    </location>
</feature>
<proteinExistence type="inferred from homology"/>
<evidence type="ECO:0000313" key="11">
    <source>
        <dbReference type="Proteomes" id="UP001442841"/>
    </source>
</evidence>
<accession>A0ABZ3FKL0</accession>
<gene>
    <name evidence="10" type="ORF">AADG42_02280</name>
</gene>
<feature type="transmembrane region" description="Helical" evidence="8">
    <location>
        <begin position="368"/>
        <end position="386"/>
    </location>
</feature>
<keyword evidence="11" id="KW-1185">Reference proteome</keyword>
<dbReference type="PANTHER" id="PTHR42703">
    <property type="entry name" value="NADH DEHYDROGENASE"/>
    <property type="match status" value="1"/>
</dbReference>
<dbReference type="EMBL" id="CP154795">
    <property type="protein sequence ID" value="XAN06180.1"/>
    <property type="molecule type" value="Genomic_DNA"/>
</dbReference>
<dbReference type="Pfam" id="PF00361">
    <property type="entry name" value="Proton_antipo_M"/>
    <property type="match status" value="1"/>
</dbReference>
<protein>
    <submittedName>
        <fullName evidence="10">Monovalent cation/H+ antiporter subunit D family protein</fullName>
    </submittedName>
</protein>
<feature type="transmembrane region" description="Helical" evidence="8">
    <location>
        <begin position="165"/>
        <end position="188"/>
    </location>
</feature>
<dbReference type="RefSeq" id="WP_425307612.1">
    <property type="nucleotide sequence ID" value="NZ_CP154795.1"/>
</dbReference>
<evidence type="ECO:0000256" key="6">
    <source>
        <dbReference type="ARBA" id="ARBA00023136"/>
    </source>
</evidence>
<keyword evidence="6 8" id="KW-0472">Membrane</keyword>
<dbReference type="InterPro" id="IPR050586">
    <property type="entry name" value="CPA3_Na-H_Antiporter_D"/>
</dbReference>
<dbReference type="InterPro" id="IPR001750">
    <property type="entry name" value="ND/Mrp_TM"/>
</dbReference>
<feature type="transmembrane region" description="Helical" evidence="8">
    <location>
        <begin position="71"/>
        <end position="100"/>
    </location>
</feature>
<feature type="transmembrane region" description="Helical" evidence="8">
    <location>
        <begin position="406"/>
        <end position="427"/>
    </location>
</feature>
<dbReference type="InterPro" id="IPR003918">
    <property type="entry name" value="NADH_UbQ_OxRdtase"/>
</dbReference>
<evidence type="ECO:0000256" key="3">
    <source>
        <dbReference type="ARBA" id="ARBA00022475"/>
    </source>
</evidence>
<keyword evidence="3" id="KW-1003">Cell membrane</keyword>
<feature type="transmembrane region" description="Helical" evidence="8">
    <location>
        <begin position="107"/>
        <end position="126"/>
    </location>
</feature>
<feature type="transmembrane region" description="Helical" evidence="8">
    <location>
        <begin position="208"/>
        <end position="230"/>
    </location>
</feature>
<dbReference type="PRINTS" id="PR01437">
    <property type="entry name" value="NUOXDRDTASE4"/>
</dbReference>
<evidence type="ECO:0000256" key="1">
    <source>
        <dbReference type="ARBA" id="ARBA00004651"/>
    </source>
</evidence>
<feature type="transmembrane region" description="Helical" evidence="8">
    <location>
        <begin position="132"/>
        <end position="153"/>
    </location>
</feature>
<feature type="transmembrane region" description="Helical" evidence="8">
    <location>
        <begin position="271"/>
        <end position="291"/>
    </location>
</feature>
<evidence type="ECO:0000259" key="9">
    <source>
        <dbReference type="Pfam" id="PF00361"/>
    </source>
</evidence>
<keyword evidence="4 7" id="KW-0812">Transmembrane</keyword>
<evidence type="ECO:0000256" key="2">
    <source>
        <dbReference type="ARBA" id="ARBA00005346"/>
    </source>
</evidence>
<evidence type="ECO:0000256" key="5">
    <source>
        <dbReference type="ARBA" id="ARBA00022989"/>
    </source>
</evidence>
<feature type="transmembrane region" description="Helical" evidence="8">
    <location>
        <begin position="448"/>
        <end position="466"/>
    </location>
</feature>
<organism evidence="10 11">
    <name type="scientific">Ammonicoccus fulvus</name>
    <dbReference type="NCBI Taxonomy" id="3138240"/>
    <lineage>
        <taxon>Bacteria</taxon>
        <taxon>Bacillati</taxon>
        <taxon>Actinomycetota</taxon>
        <taxon>Actinomycetes</taxon>
        <taxon>Propionibacteriales</taxon>
        <taxon>Propionibacteriaceae</taxon>
        <taxon>Ammonicoccus</taxon>
    </lineage>
</organism>
<dbReference type="Proteomes" id="UP001442841">
    <property type="component" value="Chromosome"/>
</dbReference>
<feature type="domain" description="NADH:quinone oxidoreductase/Mrp antiporter transmembrane" evidence="9">
    <location>
        <begin position="127"/>
        <end position="418"/>
    </location>
</feature>
<sequence>MIPAYALPLVAAWPILVGGVLIGLNRFRRVSQAVLVAALLVNLAVGVLLIATLHDGTVLAHQVGGWERPLAIVFAADLFGALMVTATGALTLISAWFAIVSGQADRAYFPAMVAILTGGVNGALLTGDLFNLFVFIEVMLLPSYALLVMAHRGRGQLMQVTSSRIYVTVNLLASTLLLAGIGLVYGVVGSVNLGDLAGAASASSEAAIAFTVVLLALAIKAAAFPVHGWLPRTYPFMSPAVSALFSGLHTKVAIFALFRLYAVVFDGDERFLWVGLVVFSLTMVFGVLGAIGENDARAILSFHMVSQIGYILAGLALFTPLGLAAGLFYLLHHMFVKASLFLSAGAVELAHGRHSLGEVSGLARREPLVAITFFIAALSLAGIPPFSGFVAKLGLIVAALDAGQVVLAIVAVVVSIFTILSMLKIWGAMFLGEPREAEPDAGQVPKRLILPALALAGVTVALGLGAEPLLALCRVAAAGLSDPTGYVEAVMGS</sequence>
<feature type="transmembrane region" description="Helical" evidence="8">
    <location>
        <begin position="298"/>
        <end position="321"/>
    </location>
</feature>
<evidence type="ECO:0000313" key="10">
    <source>
        <dbReference type="EMBL" id="XAN06180.1"/>
    </source>
</evidence>
<comment type="similarity">
    <text evidence="2">Belongs to the CPA3 antiporters (TC 2.A.63) subunit D family.</text>
</comment>
<dbReference type="PANTHER" id="PTHR42703:SF1">
    <property type="entry name" value="NA(+)_H(+) ANTIPORTER SUBUNIT D1"/>
    <property type="match status" value="1"/>
</dbReference>
<evidence type="ECO:0000256" key="8">
    <source>
        <dbReference type="SAM" id="Phobius"/>
    </source>
</evidence>
<feature type="transmembrane region" description="Helical" evidence="8">
    <location>
        <begin position="33"/>
        <end position="51"/>
    </location>
</feature>
<evidence type="ECO:0000256" key="4">
    <source>
        <dbReference type="ARBA" id="ARBA00022692"/>
    </source>
</evidence>
<name>A0ABZ3FKL0_9ACTN</name>
<comment type="subcellular location">
    <subcellularLocation>
        <location evidence="1">Cell membrane</location>
        <topology evidence="1">Multi-pass membrane protein</topology>
    </subcellularLocation>
    <subcellularLocation>
        <location evidence="7">Membrane</location>
        <topology evidence="7">Multi-pass membrane protein</topology>
    </subcellularLocation>
</comment>
<keyword evidence="5 8" id="KW-1133">Transmembrane helix</keyword>